<evidence type="ECO:0000313" key="1">
    <source>
        <dbReference type="EMBL" id="MBS5359419.1"/>
    </source>
</evidence>
<proteinExistence type="predicted"/>
<accession>A0A943HP49</accession>
<protein>
    <submittedName>
        <fullName evidence="1">ABC-2 family transporter protein</fullName>
    </submittedName>
</protein>
<gene>
    <name evidence="1" type="ORF">KHX87_10070</name>
</gene>
<evidence type="ECO:0000313" key="2">
    <source>
        <dbReference type="Proteomes" id="UP000709219"/>
    </source>
</evidence>
<dbReference type="Proteomes" id="UP000709219">
    <property type="component" value="Unassembled WGS sequence"/>
</dbReference>
<dbReference type="Pfam" id="PF06182">
    <property type="entry name" value="ABC2_membrane_6"/>
    <property type="match status" value="1"/>
</dbReference>
<name>A0A943HP49_STRPA</name>
<comment type="caution">
    <text evidence="1">The sequence shown here is derived from an EMBL/GenBank/DDBJ whole genome shotgun (WGS) entry which is preliminary data.</text>
</comment>
<reference evidence="1" key="1">
    <citation type="submission" date="2021-02" db="EMBL/GenBank/DDBJ databases">
        <title>Infant gut strain persistence is associated with maternal origin, phylogeny, and functional potential including surface adhesion and iron acquisition.</title>
        <authorList>
            <person name="Lou Y.C."/>
        </authorList>
    </citation>
    <scope>NUCLEOTIDE SEQUENCE</scope>
    <source>
        <strain evidence="1">L3_098_011G1_dasL3_098_011G1_concoct_7</strain>
    </source>
</reference>
<dbReference type="PANTHER" id="PTHR36833:SF2">
    <property type="entry name" value="SLR0610 PROTEIN"/>
    <property type="match status" value="1"/>
</dbReference>
<dbReference type="EMBL" id="JAGZFP010000036">
    <property type="protein sequence ID" value="MBS5359419.1"/>
    <property type="molecule type" value="Genomic_DNA"/>
</dbReference>
<dbReference type="AlphaFoldDB" id="A0A943HP49"/>
<dbReference type="PANTHER" id="PTHR36833">
    <property type="entry name" value="SLR0610 PROTEIN-RELATED"/>
    <property type="match status" value="1"/>
</dbReference>
<organism evidence="1 2">
    <name type="scientific">Streptococcus parasanguinis</name>
    <dbReference type="NCBI Taxonomy" id="1318"/>
    <lineage>
        <taxon>Bacteria</taxon>
        <taxon>Bacillati</taxon>
        <taxon>Bacillota</taxon>
        <taxon>Bacilli</taxon>
        <taxon>Lactobacillales</taxon>
        <taxon>Streptococcaceae</taxon>
        <taxon>Streptococcus</taxon>
    </lineage>
</organism>
<sequence>MWEDKMFRIKVIFRLLHFGFKSDMNFHFDFFCGLFSSILWIGLPIVFFRLIFLNIDSFNGWDYYQILFLVGSYTIVDGVMMGLLIRSMGILESDILSGNLDQILLRPFDTQLFYIFRSFNLVQFVNTFFGLAIIFISYGNLNVHLNSLKILFYILSLMCGCIIYYSIWFLITISSFWFPTKFSKVDVFLNYIGISKYPYNIFTGINRLITMLFVPNLLIANPAVLIFLGKDTLNLFFYQIVFTVFLIIISRTIFRKGLKKYESAGR</sequence>
<dbReference type="InterPro" id="IPR010390">
    <property type="entry name" value="ABC-2_transporter-like"/>
</dbReference>